<feature type="transmembrane region" description="Helical" evidence="1">
    <location>
        <begin position="46"/>
        <end position="66"/>
    </location>
</feature>
<dbReference type="GO" id="GO:0009190">
    <property type="term" value="P:cyclic nucleotide biosynthetic process"/>
    <property type="evidence" value="ECO:0007669"/>
    <property type="project" value="InterPro"/>
</dbReference>
<feature type="transmembrane region" description="Helical" evidence="1">
    <location>
        <begin position="12"/>
        <end position="34"/>
    </location>
</feature>
<keyword evidence="4" id="KW-1185">Reference proteome</keyword>
<evidence type="ECO:0000313" key="3">
    <source>
        <dbReference type="EMBL" id="OWU76189.1"/>
    </source>
</evidence>
<dbReference type="AlphaFoldDB" id="A0A225NPK5"/>
<feature type="transmembrane region" description="Helical" evidence="1">
    <location>
        <begin position="106"/>
        <end position="124"/>
    </location>
</feature>
<dbReference type="Pfam" id="PF00211">
    <property type="entry name" value="Guanylate_cyc"/>
    <property type="match status" value="1"/>
</dbReference>
<dbReference type="PROSITE" id="PS50125">
    <property type="entry name" value="GUANYLATE_CYCLASE_2"/>
    <property type="match status" value="1"/>
</dbReference>
<dbReference type="EMBL" id="AQQR01000002">
    <property type="protein sequence ID" value="OWU76189.1"/>
    <property type="molecule type" value="Genomic_DNA"/>
</dbReference>
<organism evidence="3 4">
    <name type="scientific">Marinibacterium profundimaris</name>
    <dbReference type="NCBI Taxonomy" id="1679460"/>
    <lineage>
        <taxon>Bacteria</taxon>
        <taxon>Pseudomonadati</taxon>
        <taxon>Pseudomonadota</taxon>
        <taxon>Alphaproteobacteria</taxon>
        <taxon>Rhodobacterales</taxon>
        <taxon>Paracoccaceae</taxon>
        <taxon>Marinibacterium</taxon>
    </lineage>
</organism>
<dbReference type="PANTHER" id="PTHR43081:SF1">
    <property type="entry name" value="ADENYLATE CYCLASE, TERMINAL-DIFFERENTIATION SPECIFIC"/>
    <property type="match status" value="1"/>
</dbReference>
<keyword evidence="1" id="KW-1133">Transmembrane helix</keyword>
<feature type="transmembrane region" description="Helical" evidence="1">
    <location>
        <begin position="131"/>
        <end position="150"/>
    </location>
</feature>
<dbReference type="SUPFAM" id="SSF55073">
    <property type="entry name" value="Nucleotide cyclase"/>
    <property type="match status" value="1"/>
</dbReference>
<comment type="caution">
    <text evidence="3">The sequence shown here is derived from an EMBL/GenBank/DDBJ whole genome shotgun (WGS) entry which is preliminary data.</text>
</comment>
<evidence type="ECO:0000259" key="2">
    <source>
        <dbReference type="PROSITE" id="PS50125"/>
    </source>
</evidence>
<keyword evidence="1" id="KW-0812">Transmembrane</keyword>
<dbReference type="InterPro" id="IPR001054">
    <property type="entry name" value="A/G_cyclase"/>
</dbReference>
<dbReference type="Gene3D" id="3.30.70.1230">
    <property type="entry name" value="Nucleotide cyclase"/>
    <property type="match status" value="1"/>
</dbReference>
<dbReference type="Proteomes" id="UP000215377">
    <property type="component" value="Unassembled WGS sequence"/>
</dbReference>
<gene>
    <name evidence="3" type="ORF">ATO3_08000</name>
</gene>
<dbReference type="PANTHER" id="PTHR43081">
    <property type="entry name" value="ADENYLATE CYCLASE, TERMINAL-DIFFERENTIATION SPECIFIC-RELATED"/>
    <property type="match status" value="1"/>
</dbReference>
<accession>A0A225NPK5</accession>
<dbReference type="SMART" id="SM00044">
    <property type="entry name" value="CYCc"/>
    <property type="match status" value="1"/>
</dbReference>
<dbReference type="CDD" id="cd07302">
    <property type="entry name" value="CHD"/>
    <property type="match status" value="1"/>
</dbReference>
<proteinExistence type="predicted"/>
<feature type="transmembrane region" description="Helical" evidence="1">
    <location>
        <begin position="177"/>
        <end position="195"/>
    </location>
</feature>
<dbReference type="GO" id="GO:0035556">
    <property type="term" value="P:intracellular signal transduction"/>
    <property type="evidence" value="ECO:0007669"/>
    <property type="project" value="InterPro"/>
</dbReference>
<feature type="domain" description="Guanylate cyclase" evidence="2">
    <location>
        <begin position="243"/>
        <end position="371"/>
    </location>
</feature>
<evidence type="ECO:0000256" key="1">
    <source>
        <dbReference type="SAM" id="Phobius"/>
    </source>
</evidence>
<feature type="transmembrane region" description="Helical" evidence="1">
    <location>
        <begin position="75"/>
        <end position="94"/>
    </location>
</feature>
<dbReference type="InterPro" id="IPR050697">
    <property type="entry name" value="Adenylyl/Guanylyl_Cyclase_3/4"/>
</dbReference>
<protein>
    <recommendedName>
        <fullName evidence="2">Guanylate cyclase domain-containing protein</fullName>
    </recommendedName>
</protein>
<evidence type="ECO:0000313" key="4">
    <source>
        <dbReference type="Proteomes" id="UP000215377"/>
    </source>
</evidence>
<reference evidence="3 4" key="1">
    <citation type="submission" date="2013-04" db="EMBL/GenBank/DDBJ databases">
        <title>Oceanicola sp. 22II1-22F33 Genome Sequencing.</title>
        <authorList>
            <person name="Lai Q."/>
            <person name="Li G."/>
            <person name="Shao Z."/>
        </authorList>
    </citation>
    <scope>NUCLEOTIDE SEQUENCE [LARGE SCALE GENOMIC DNA]</scope>
    <source>
        <strain evidence="3 4">22II1-22F33</strain>
    </source>
</reference>
<dbReference type="InterPro" id="IPR029787">
    <property type="entry name" value="Nucleotide_cyclase"/>
</dbReference>
<name>A0A225NPK5_9RHOB</name>
<keyword evidence="1" id="KW-0472">Membrane</keyword>
<dbReference type="GO" id="GO:0004016">
    <property type="term" value="F:adenylate cyclase activity"/>
    <property type="evidence" value="ECO:0007669"/>
    <property type="project" value="UniProtKB-ARBA"/>
</dbReference>
<sequence>MTEAEIASEQLVSVLRMLVASGLLLFFAVTVGPLSGFADSMQKRQWLFAAVTMGAYCLVGLGAWTLGRAGLMRRWMIWVTVTTDCVFLLVNIWLSLSNTGLSGQVVFALPPVWLIPMALAFGMLRVNPAVQIYITVVLVLGIGAMLDIGAGTESGFGPALGGRADQVGFFLATPPNLMRLSMIALTGAVLAVAAARTRRLLLQSIVETQARANLTRYLPAQISDQLAEGRLDELRRGRREEMAILFVDMRDFTTISEGMTPEEVSGFVSEFRARLTRAVQGCGGMIDKFMGDAAMIVFPAGGDPAAAACCALRCADRIRAAMEAWSEERPERIRVGIGGHWGEVFSGVVGDDTRLEYSVFGDPVNVAARLEGMTKELGAPIVVSRDLLERAGQGAPGEWRLLGRTGIRGRDEGLDVLACAPEGEGRAG</sequence>